<dbReference type="InterPro" id="IPR002125">
    <property type="entry name" value="CMP_dCMP_dom"/>
</dbReference>
<evidence type="ECO:0000313" key="2">
    <source>
        <dbReference type="EMBL" id="PKW18326.1"/>
    </source>
</evidence>
<dbReference type="RefSeq" id="WP_010314435.1">
    <property type="nucleotide sequence ID" value="NZ_CP061007.1"/>
</dbReference>
<protein>
    <submittedName>
        <fullName evidence="2">Cytosine deaminase</fullName>
    </submittedName>
</protein>
<comment type="caution">
    <text evidence="2">The sequence shown here is derived from an EMBL/GenBank/DDBJ whole genome shotgun (WGS) entry which is preliminary data.</text>
</comment>
<evidence type="ECO:0000313" key="3">
    <source>
        <dbReference type="Proteomes" id="UP000233786"/>
    </source>
</evidence>
<dbReference type="SUPFAM" id="SSF53927">
    <property type="entry name" value="Cytidine deaminase-like"/>
    <property type="match status" value="1"/>
</dbReference>
<dbReference type="EMBL" id="PJNB01000001">
    <property type="protein sequence ID" value="PKW18326.1"/>
    <property type="molecule type" value="Genomic_DNA"/>
</dbReference>
<evidence type="ECO:0000259" key="1">
    <source>
        <dbReference type="PROSITE" id="PS51747"/>
    </source>
</evidence>
<dbReference type="Pfam" id="PF00383">
    <property type="entry name" value="dCMP_cyt_deam_1"/>
    <property type="match status" value="1"/>
</dbReference>
<dbReference type="AlphaFoldDB" id="A0A2N3Y5W4"/>
<dbReference type="GO" id="GO:0008835">
    <property type="term" value="F:diaminohydroxyphosphoribosylaminopyrimidine deaminase activity"/>
    <property type="evidence" value="ECO:0007669"/>
    <property type="project" value="TreeGrafter"/>
</dbReference>
<dbReference type="PANTHER" id="PTHR11079">
    <property type="entry name" value="CYTOSINE DEAMINASE FAMILY MEMBER"/>
    <property type="match status" value="1"/>
</dbReference>
<dbReference type="CDD" id="cd01285">
    <property type="entry name" value="nucleoside_deaminase"/>
    <property type="match status" value="1"/>
</dbReference>
<feature type="domain" description="CMP/dCMP-type deaminase" evidence="1">
    <location>
        <begin position="40"/>
        <end position="164"/>
    </location>
</feature>
<organism evidence="2 3">
    <name type="scientific">Saccharopolyspora spinosa</name>
    <dbReference type="NCBI Taxonomy" id="60894"/>
    <lineage>
        <taxon>Bacteria</taxon>
        <taxon>Bacillati</taxon>
        <taxon>Actinomycetota</taxon>
        <taxon>Actinomycetes</taxon>
        <taxon>Pseudonocardiales</taxon>
        <taxon>Pseudonocardiaceae</taxon>
        <taxon>Saccharopolyspora</taxon>
    </lineage>
</organism>
<accession>A0A2N3Y5W4</accession>
<sequence length="202" mass="21921">MEEAFKRGRALLAELGSVDGQVAELAKRLAADEGSPDNEQDPWVWLCCVLGLVSVQEGNYGVGAVVVRGSELICEGRNKLLRPRLNTSAHAEAQALDTFEARFGDLAAGHGTVLYTSLECCPMCTVRLLNSGIRTVRYVAPDGDGGMVARMDCLPPYWQRLAAGREPRQVFEPADCSPRLAQLAADVFAATEKRLNDEVVRS</sequence>
<dbReference type="PANTHER" id="PTHR11079:SF162">
    <property type="entry name" value="RIBOFLAVIN BIOSYNTHESIS PROTEIN PYRD, CHLOROPLASTIC"/>
    <property type="match status" value="1"/>
</dbReference>
<dbReference type="Gene3D" id="3.40.140.10">
    <property type="entry name" value="Cytidine Deaminase, domain 2"/>
    <property type="match status" value="1"/>
</dbReference>
<dbReference type="PROSITE" id="PS51747">
    <property type="entry name" value="CYT_DCMP_DEAMINASES_2"/>
    <property type="match status" value="1"/>
</dbReference>
<name>A0A2N3Y5W4_SACSN</name>
<dbReference type="OrthoDB" id="9802676at2"/>
<keyword evidence="3" id="KW-1185">Reference proteome</keyword>
<dbReference type="Proteomes" id="UP000233786">
    <property type="component" value="Unassembled WGS sequence"/>
</dbReference>
<proteinExistence type="predicted"/>
<reference evidence="2" key="1">
    <citation type="submission" date="2017-12" db="EMBL/GenBank/DDBJ databases">
        <title>Sequencing the genomes of 1000 Actinobacteria strains.</title>
        <authorList>
            <person name="Klenk H.-P."/>
        </authorList>
    </citation>
    <scope>NUCLEOTIDE SEQUENCE [LARGE SCALE GENOMIC DNA]</scope>
    <source>
        <strain evidence="2">DSM 44228</strain>
    </source>
</reference>
<gene>
    <name evidence="2" type="ORF">A8926_6398</name>
</gene>
<dbReference type="STRING" id="994479.GCA_000194155_07053"/>
<dbReference type="InterPro" id="IPR016193">
    <property type="entry name" value="Cytidine_deaminase-like"/>
</dbReference>